<feature type="transmembrane region" description="Helical" evidence="1">
    <location>
        <begin position="6"/>
        <end position="30"/>
    </location>
</feature>
<evidence type="ECO:0000313" key="2">
    <source>
        <dbReference type="Proteomes" id="UP000025227"/>
    </source>
</evidence>
<dbReference type="OrthoDB" id="5854151at2759"/>
<dbReference type="PANTHER" id="PTHR22943:SF248">
    <property type="entry name" value="SEVEN TM RECEPTOR"/>
    <property type="match status" value="1"/>
</dbReference>
<dbReference type="Proteomes" id="UP000025227">
    <property type="component" value="Unplaced"/>
</dbReference>
<organism evidence="2 3">
    <name type="scientific">Haemonchus contortus</name>
    <name type="common">Barber pole worm</name>
    <dbReference type="NCBI Taxonomy" id="6289"/>
    <lineage>
        <taxon>Eukaryota</taxon>
        <taxon>Metazoa</taxon>
        <taxon>Ecdysozoa</taxon>
        <taxon>Nematoda</taxon>
        <taxon>Chromadorea</taxon>
        <taxon>Rhabditida</taxon>
        <taxon>Rhabditina</taxon>
        <taxon>Rhabditomorpha</taxon>
        <taxon>Strongyloidea</taxon>
        <taxon>Trichostrongylidae</taxon>
        <taxon>Haemonchus</taxon>
    </lineage>
</organism>
<keyword evidence="1" id="KW-0472">Membrane</keyword>
<name>A0A7I5EBX1_HAECO</name>
<protein>
    <submittedName>
        <fullName evidence="3">G protein-coupled receptor</fullName>
    </submittedName>
</protein>
<dbReference type="PANTHER" id="PTHR22943">
    <property type="entry name" value="7-TRANSMEMBRANE DOMAIN RECEPTOR C.ELEGANS"/>
    <property type="match status" value="1"/>
</dbReference>
<feature type="transmembrane region" description="Helical" evidence="1">
    <location>
        <begin position="126"/>
        <end position="149"/>
    </location>
</feature>
<feature type="transmembrane region" description="Helical" evidence="1">
    <location>
        <begin position="188"/>
        <end position="212"/>
    </location>
</feature>
<keyword evidence="2" id="KW-1185">Reference proteome</keyword>
<keyword evidence="1" id="KW-0812">Transmembrane</keyword>
<dbReference type="OMA" id="HEVINWR"/>
<feature type="transmembrane region" description="Helical" evidence="1">
    <location>
        <begin position="264"/>
        <end position="286"/>
    </location>
</feature>
<proteinExistence type="predicted"/>
<feature type="transmembrane region" description="Helical" evidence="1">
    <location>
        <begin position="93"/>
        <end position="114"/>
    </location>
</feature>
<sequence length="323" mass="36944">MDSFTIVAILTYICTPISLFLNVLLILVVSRYSAKYLIPYRHPLSLTAAANVALSVWYMLSQQTFVLRQRILFVFILGPLRFTPQIACYAVELINIALFLFTCHQPLLIFVYRYKIIFSPKVRTPLRIYLVALTTFASYLLVAFLYVFFTRAAITSSDEAKYRRWAKEIRKIPETTYLIHETDASGKALSLILFMFLLTGYVAMYAMHGLISHRLKTSKNAVSHSRTLQMARAIILMATGTCLIGFLPYSVMLLSVVFNVELSMWSIPVFLGSAFMPILAPITIFYKVDAYRSSLRAIIVKFCRRHEVNATKVEQRPAQAWPK</sequence>
<dbReference type="InterPro" id="IPR019421">
    <property type="entry name" value="7TM_GPCR_serpentine_rcpt_Srd"/>
</dbReference>
<dbReference type="SUPFAM" id="SSF81321">
    <property type="entry name" value="Family A G protein-coupled receptor-like"/>
    <property type="match status" value="1"/>
</dbReference>
<dbReference type="Pfam" id="PF10317">
    <property type="entry name" value="7TM_GPCR_Srd"/>
    <property type="match status" value="1"/>
</dbReference>
<keyword evidence="1" id="KW-1133">Transmembrane helix</keyword>
<dbReference type="Gene3D" id="1.20.1070.10">
    <property type="entry name" value="Rhodopsin 7-helix transmembrane proteins"/>
    <property type="match status" value="1"/>
</dbReference>
<reference evidence="3" key="1">
    <citation type="submission" date="2020-12" db="UniProtKB">
        <authorList>
            <consortium name="WormBaseParasite"/>
        </authorList>
    </citation>
    <scope>IDENTIFICATION</scope>
    <source>
        <strain evidence="3">MHco3</strain>
    </source>
</reference>
<dbReference type="AlphaFoldDB" id="A0A7I5EBX1"/>
<feature type="transmembrane region" description="Helical" evidence="1">
    <location>
        <begin position="42"/>
        <end position="60"/>
    </location>
</feature>
<evidence type="ECO:0000313" key="3">
    <source>
        <dbReference type="WBParaSite" id="HCON_00130025-00001"/>
    </source>
</evidence>
<feature type="transmembrane region" description="Helical" evidence="1">
    <location>
        <begin position="233"/>
        <end position="258"/>
    </location>
</feature>
<accession>A0A7I5EBX1</accession>
<dbReference type="WBParaSite" id="HCON_00130025-00001">
    <property type="protein sequence ID" value="HCON_00130025-00001"/>
    <property type="gene ID" value="HCON_00130025"/>
</dbReference>
<evidence type="ECO:0000256" key="1">
    <source>
        <dbReference type="SAM" id="Phobius"/>
    </source>
</evidence>